<evidence type="ECO:0000313" key="5">
    <source>
        <dbReference type="EMBL" id="CUB05751.1"/>
    </source>
</evidence>
<protein>
    <submittedName>
        <fullName evidence="5">Murein DD-endopeptidase MepM and murein hydrolase activator NlpD, contain LysM domain</fullName>
    </submittedName>
</protein>
<organism evidence="5 6">
    <name type="scientific">Tepidiphilus thermophilus</name>
    <dbReference type="NCBI Taxonomy" id="876478"/>
    <lineage>
        <taxon>Bacteria</taxon>
        <taxon>Pseudomonadati</taxon>
        <taxon>Pseudomonadota</taxon>
        <taxon>Hydrogenophilia</taxon>
        <taxon>Hydrogenophilales</taxon>
        <taxon>Hydrogenophilaceae</taxon>
        <taxon>Tepidiphilus</taxon>
    </lineage>
</organism>
<evidence type="ECO:0000259" key="4">
    <source>
        <dbReference type="PROSITE" id="PS51782"/>
    </source>
</evidence>
<feature type="chain" id="PRO_5005505764" evidence="3">
    <location>
        <begin position="21"/>
        <end position="286"/>
    </location>
</feature>
<accession>A0A0K6IRM3</accession>
<dbReference type="AlphaFoldDB" id="A0A0K6IRM3"/>
<evidence type="ECO:0000256" key="1">
    <source>
        <dbReference type="ARBA" id="ARBA00038420"/>
    </source>
</evidence>
<dbReference type="InterPro" id="IPR050570">
    <property type="entry name" value="Cell_wall_metabolism_enzyme"/>
</dbReference>
<dbReference type="Gene3D" id="3.10.350.10">
    <property type="entry name" value="LysM domain"/>
    <property type="match status" value="1"/>
</dbReference>
<feature type="compositionally biased region" description="Low complexity" evidence="2">
    <location>
        <begin position="34"/>
        <end position="52"/>
    </location>
</feature>
<feature type="compositionally biased region" description="Low complexity" evidence="2">
    <location>
        <begin position="144"/>
        <end position="153"/>
    </location>
</feature>
<feature type="region of interest" description="Disordered" evidence="2">
    <location>
        <begin position="33"/>
        <end position="52"/>
    </location>
</feature>
<evidence type="ECO:0000256" key="2">
    <source>
        <dbReference type="SAM" id="MobiDB-lite"/>
    </source>
</evidence>
<dbReference type="PROSITE" id="PS51782">
    <property type="entry name" value="LYSM"/>
    <property type="match status" value="1"/>
</dbReference>
<dbReference type="CDD" id="cd12797">
    <property type="entry name" value="M23_peptidase"/>
    <property type="match status" value="1"/>
</dbReference>
<keyword evidence="3" id="KW-0732">Signal</keyword>
<dbReference type="GO" id="GO:0004222">
    <property type="term" value="F:metalloendopeptidase activity"/>
    <property type="evidence" value="ECO:0007669"/>
    <property type="project" value="TreeGrafter"/>
</dbReference>
<dbReference type="EMBL" id="CYHH01000002">
    <property type="protein sequence ID" value="CUB05751.1"/>
    <property type="molecule type" value="Genomic_DNA"/>
</dbReference>
<dbReference type="OrthoDB" id="9795421at2"/>
<proteinExistence type="inferred from homology"/>
<keyword evidence="6" id="KW-1185">Reference proteome</keyword>
<evidence type="ECO:0000313" key="6">
    <source>
        <dbReference type="Proteomes" id="UP000182108"/>
    </source>
</evidence>
<keyword evidence="5" id="KW-0378">Hydrolase</keyword>
<dbReference type="InterPro" id="IPR016047">
    <property type="entry name" value="M23ase_b-sheet_dom"/>
</dbReference>
<dbReference type="InterPro" id="IPR036779">
    <property type="entry name" value="LysM_dom_sf"/>
</dbReference>
<dbReference type="Pfam" id="PF01551">
    <property type="entry name" value="Peptidase_M23"/>
    <property type="match status" value="1"/>
</dbReference>
<dbReference type="PROSITE" id="PS51257">
    <property type="entry name" value="PROKAR_LIPOPROTEIN"/>
    <property type="match status" value="1"/>
</dbReference>
<dbReference type="RefSeq" id="WP_055422843.1">
    <property type="nucleotide sequence ID" value="NZ_CYHH01000002.1"/>
</dbReference>
<dbReference type="CDD" id="cd00118">
    <property type="entry name" value="LysM"/>
    <property type="match status" value="1"/>
</dbReference>
<sequence>MTKAWNRRVAFLLGWTVALAGCSSAVKAPVADRSTASPSSASAPAAKAPEAATETVYHVVQPGETLRGIARQYGVTTAELISLNQLSDPNRIVVGQRLKIREGTSAAASPGTGVQVVPVPVEGGPETVSAAPVVTSPKGGRTGAEAVPAPVAPKAEEQAPGAASEGWQWPADGPILTRFNGTTVKGIDIGGKVGDPVRAALDGTVSYTGEGIEGYGLIVIIQHPNDYVSVYAHNSKVLVKEGQQVKRGEVIAAVGQTGKDIKQPKLHFQIRKAGQAIDPLKLLPPR</sequence>
<feature type="signal peptide" evidence="3">
    <location>
        <begin position="1"/>
        <end position="20"/>
    </location>
</feature>
<feature type="region of interest" description="Disordered" evidence="2">
    <location>
        <begin position="130"/>
        <end position="154"/>
    </location>
</feature>
<dbReference type="SUPFAM" id="SSF51261">
    <property type="entry name" value="Duplicated hybrid motif"/>
    <property type="match status" value="1"/>
</dbReference>
<dbReference type="SUPFAM" id="SSF54106">
    <property type="entry name" value="LysM domain"/>
    <property type="match status" value="1"/>
</dbReference>
<dbReference type="Pfam" id="PF01476">
    <property type="entry name" value="LysM"/>
    <property type="match status" value="1"/>
</dbReference>
<dbReference type="PANTHER" id="PTHR21666">
    <property type="entry name" value="PEPTIDASE-RELATED"/>
    <property type="match status" value="1"/>
</dbReference>
<dbReference type="InterPro" id="IPR011055">
    <property type="entry name" value="Dup_hybrid_motif"/>
</dbReference>
<feature type="domain" description="LysM" evidence="4">
    <location>
        <begin position="56"/>
        <end position="100"/>
    </location>
</feature>
<evidence type="ECO:0000256" key="3">
    <source>
        <dbReference type="SAM" id="SignalP"/>
    </source>
</evidence>
<dbReference type="Gene3D" id="2.70.70.10">
    <property type="entry name" value="Glucose Permease (Domain IIA)"/>
    <property type="match status" value="1"/>
</dbReference>
<dbReference type="SMART" id="SM00257">
    <property type="entry name" value="LysM"/>
    <property type="match status" value="1"/>
</dbReference>
<name>A0A0K6IRM3_9PROT</name>
<gene>
    <name evidence="5" type="ORF">Ga0061068_102121</name>
</gene>
<dbReference type="PANTHER" id="PTHR21666:SF263">
    <property type="entry name" value="MUREIN HYDROLASE ACTIVATOR NLPD"/>
    <property type="match status" value="1"/>
</dbReference>
<reference evidence="6" key="1">
    <citation type="submission" date="2015-08" db="EMBL/GenBank/DDBJ databases">
        <authorList>
            <person name="Babu N.S."/>
            <person name="Beckwith C.J."/>
            <person name="Beseler K.G."/>
            <person name="Brison A."/>
            <person name="Carone J.V."/>
            <person name="Caskin T.P."/>
            <person name="Diamond M."/>
            <person name="Durham M.E."/>
            <person name="Foxe J.M."/>
            <person name="Go M."/>
            <person name="Henderson B.A."/>
            <person name="Jones I.B."/>
            <person name="McGettigan J.A."/>
            <person name="Micheletti S.J."/>
            <person name="Nasrallah M.E."/>
            <person name="Ortiz D."/>
            <person name="Piller C.R."/>
            <person name="Privatt S.R."/>
            <person name="Schneider S.L."/>
            <person name="Sharp S."/>
            <person name="Smith T.C."/>
            <person name="Stanton J.D."/>
            <person name="Ullery H.E."/>
            <person name="Wilson R.J."/>
            <person name="Serrano M.G."/>
            <person name="Buck G."/>
            <person name="Lee V."/>
            <person name="Wang Y."/>
            <person name="Carvalho R."/>
            <person name="Voegtly L."/>
            <person name="Shi R."/>
            <person name="Duckworth R."/>
            <person name="Johnson A."/>
            <person name="Loviza R."/>
            <person name="Walstead R."/>
            <person name="Shah Z."/>
            <person name="Kiflezghi M."/>
            <person name="Wade K."/>
            <person name="Ball S.L."/>
            <person name="Bradley K.W."/>
            <person name="Asai D.J."/>
            <person name="Bowman C.A."/>
            <person name="Russell D.A."/>
            <person name="Pope W.H."/>
            <person name="Jacobs-Sera D."/>
            <person name="Hendrix R.W."/>
            <person name="Hatfull G.F."/>
        </authorList>
    </citation>
    <scope>NUCLEOTIDE SEQUENCE [LARGE SCALE GENOMIC DNA]</scope>
    <source>
        <strain evidence="6">JCM 19170</strain>
    </source>
</reference>
<comment type="similarity">
    <text evidence="1">Belongs to the E.coli NlpD/Haemophilus LppB family.</text>
</comment>
<dbReference type="Proteomes" id="UP000182108">
    <property type="component" value="Unassembled WGS sequence"/>
</dbReference>
<dbReference type="InterPro" id="IPR018392">
    <property type="entry name" value="LysM"/>
</dbReference>